<organism evidence="2 3">
    <name type="scientific">Spirosoma endbachense</name>
    <dbReference type="NCBI Taxonomy" id="2666025"/>
    <lineage>
        <taxon>Bacteria</taxon>
        <taxon>Pseudomonadati</taxon>
        <taxon>Bacteroidota</taxon>
        <taxon>Cytophagia</taxon>
        <taxon>Cytophagales</taxon>
        <taxon>Cytophagaceae</taxon>
        <taxon>Spirosoma</taxon>
    </lineage>
</organism>
<sequence>MLQNRMLHSSGSVPDHQDAYLPNHRANDRSHRAIWTAGWCRIHGWSARHDADGWLLWHIQPVYVLIRLAATGYSEATQMATDASRCFLTPTQAMLLTGFTIAHYLLDKGYLSSESILDGRFTAHLASSRNTNYLINRDANKGSLFVKQVQAWDQEKIETLRTEATCYWLAENEAEYAQLRKFLPPYLAFDSQNHILITEAVQGAISLNDFYLQQRSFPLQLATRQAELLGSFHKTIARSVQDAPSFRLFRKQEPVVFLWSSSGFPAYSGHQSQAERQMVQLITKNEDYMTRLSAVREKWEATSLIHGDIKPANFLINQDAPSTGHYDLRLIDWETADIGDPCWDVAAIFQSYLFYWIYHEPLQGQSAQNSYASYGFSLETMQPSMRQFWQTYIRLMDWTAEEAEANLSKIVGYCALKLIHTCYETIQQASTMPLHSARLLQLSLNMLRSPDEAIWSVLGIPNAVRL</sequence>
<evidence type="ECO:0000313" key="3">
    <source>
        <dbReference type="Proteomes" id="UP000464577"/>
    </source>
</evidence>
<dbReference type="InterPro" id="IPR008271">
    <property type="entry name" value="Ser/Thr_kinase_AS"/>
</dbReference>
<keyword evidence="2" id="KW-0808">Transferase</keyword>
<dbReference type="Proteomes" id="UP000464577">
    <property type="component" value="Chromosome"/>
</dbReference>
<dbReference type="InterPro" id="IPR011009">
    <property type="entry name" value="Kinase-like_dom_sf"/>
</dbReference>
<dbReference type="GO" id="GO:0004672">
    <property type="term" value="F:protein kinase activity"/>
    <property type="evidence" value="ECO:0007669"/>
    <property type="project" value="InterPro"/>
</dbReference>
<dbReference type="SUPFAM" id="SSF56112">
    <property type="entry name" value="Protein kinase-like (PK-like)"/>
    <property type="match status" value="1"/>
</dbReference>
<dbReference type="EMBL" id="CP045997">
    <property type="protein sequence ID" value="QHV95846.1"/>
    <property type="molecule type" value="Genomic_DNA"/>
</dbReference>
<gene>
    <name evidence="2" type="ORF">GJR95_12855</name>
</gene>
<dbReference type="InterPro" id="IPR002575">
    <property type="entry name" value="Aminoglycoside_PTrfase"/>
</dbReference>
<dbReference type="Pfam" id="PF01636">
    <property type="entry name" value="APH"/>
    <property type="match status" value="1"/>
</dbReference>
<feature type="domain" description="Aminoglycoside phosphotransferase" evidence="1">
    <location>
        <begin position="129"/>
        <end position="365"/>
    </location>
</feature>
<accession>A0A6P1VWV3</accession>
<protein>
    <submittedName>
        <fullName evidence="2">Phosphotransferase</fullName>
    </submittedName>
</protein>
<dbReference type="Gene3D" id="3.90.1200.10">
    <property type="match status" value="1"/>
</dbReference>
<dbReference type="PROSITE" id="PS00108">
    <property type="entry name" value="PROTEIN_KINASE_ST"/>
    <property type="match status" value="1"/>
</dbReference>
<reference evidence="2 3" key="1">
    <citation type="submission" date="2019-11" db="EMBL/GenBank/DDBJ databases">
        <title>Spirosoma endbachense sp. nov., isolated from a natural salt meadow.</title>
        <authorList>
            <person name="Rojas J."/>
            <person name="Ambika Manirajan B."/>
            <person name="Ratering S."/>
            <person name="Suarez C."/>
            <person name="Geissler-Plaum R."/>
            <person name="Schnell S."/>
        </authorList>
    </citation>
    <scope>NUCLEOTIDE SEQUENCE [LARGE SCALE GENOMIC DNA]</scope>
    <source>
        <strain evidence="2 3">I-24</strain>
    </source>
</reference>
<evidence type="ECO:0000259" key="1">
    <source>
        <dbReference type="Pfam" id="PF01636"/>
    </source>
</evidence>
<evidence type="ECO:0000313" key="2">
    <source>
        <dbReference type="EMBL" id="QHV95846.1"/>
    </source>
</evidence>
<keyword evidence="3" id="KW-1185">Reference proteome</keyword>
<proteinExistence type="predicted"/>
<name>A0A6P1VWV3_9BACT</name>
<dbReference type="AlphaFoldDB" id="A0A6P1VWV3"/>
<dbReference type="KEGG" id="senf:GJR95_12855"/>